<dbReference type="SUPFAM" id="SSF50182">
    <property type="entry name" value="Sm-like ribonucleoproteins"/>
    <property type="match status" value="1"/>
</dbReference>
<protein>
    <recommendedName>
        <fullName evidence="2">CRAL-TRIO domain-containing protein</fullName>
    </recommendedName>
</protein>
<dbReference type="InterPro" id="IPR036865">
    <property type="entry name" value="CRAL-TRIO_dom_sf"/>
</dbReference>
<proteinExistence type="predicted"/>
<dbReference type="PANTHER" id="PTHR45824">
    <property type="entry name" value="GH16843P"/>
    <property type="match status" value="1"/>
</dbReference>
<feature type="domain" description="CRAL-TRIO" evidence="2">
    <location>
        <begin position="204"/>
        <end position="363"/>
    </location>
</feature>
<dbReference type="Pfam" id="PF00650">
    <property type="entry name" value="CRAL_TRIO"/>
    <property type="match status" value="1"/>
</dbReference>
<dbReference type="SMART" id="SM00651">
    <property type="entry name" value="Sm"/>
    <property type="match status" value="1"/>
</dbReference>
<comment type="caution">
    <text evidence="3">The sequence shown here is derived from an EMBL/GenBank/DDBJ whole genome shotgun (WGS) entry which is preliminary data.</text>
</comment>
<feature type="region of interest" description="Disordered" evidence="1">
    <location>
        <begin position="1"/>
        <end position="54"/>
    </location>
</feature>
<dbReference type="GO" id="GO:0008526">
    <property type="term" value="F:phosphatidylinositol transfer activity"/>
    <property type="evidence" value="ECO:0007669"/>
    <property type="project" value="TreeGrafter"/>
</dbReference>
<organism evidence="3 4">
    <name type="scientific">[Myrmecia] bisecta</name>
    <dbReference type="NCBI Taxonomy" id="41462"/>
    <lineage>
        <taxon>Eukaryota</taxon>
        <taxon>Viridiplantae</taxon>
        <taxon>Chlorophyta</taxon>
        <taxon>core chlorophytes</taxon>
        <taxon>Trebouxiophyceae</taxon>
        <taxon>Trebouxiales</taxon>
        <taxon>Trebouxiaceae</taxon>
        <taxon>Myrmecia</taxon>
    </lineage>
</organism>
<dbReference type="InterPro" id="IPR001251">
    <property type="entry name" value="CRAL-TRIO_dom"/>
</dbReference>
<evidence type="ECO:0000313" key="3">
    <source>
        <dbReference type="EMBL" id="KAK9805178.1"/>
    </source>
</evidence>
<evidence type="ECO:0000256" key="1">
    <source>
        <dbReference type="SAM" id="MobiDB-lite"/>
    </source>
</evidence>
<dbReference type="GO" id="GO:0031417">
    <property type="term" value="C:NatC complex"/>
    <property type="evidence" value="ECO:0007669"/>
    <property type="project" value="InterPro"/>
</dbReference>
<accession>A0AAW1PAT7</accession>
<dbReference type="Pfam" id="PF01423">
    <property type="entry name" value="LSM"/>
    <property type="match status" value="1"/>
</dbReference>
<dbReference type="InterPro" id="IPR001163">
    <property type="entry name" value="Sm_dom_euk/arc"/>
</dbReference>
<reference evidence="3 4" key="1">
    <citation type="journal article" date="2024" name="Nat. Commun.">
        <title>Phylogenomics reveals the evolutionary origins of lichenization in chlorophyte algae.</title>
        <authorList>
            <person name="Puginier C."/>
            <person name="Libourel C."/>
            <person name="Otte J."/>
            <person name="Skaloud P."/>
            <person name="Haon M."/>
            <person name="Grisel S."/>
            <person name="Petersen M."/>
            <person name="Berrin J.G."/>
            <person name="Delaux P.M."/>
            <person name="Dal Grande F."/>
            <person name="Keller J."/>
        </authorList>
    </citation>
    <scope>NUCLEOTIDE SEQUENCE [LARGE SCALE GENOMIC DNA]</scope>
    <source>
        <strain evidence="3 4">SAG 2043</strain>
    </source>
</reference>
<evidence type="ECO:0000259" key="2">
    <source>
        <dbReference type="PROSITE" id="PS50191"/>
    </source>
</evidence>
<name>A0AAW1PAT7_9CHLO</name>
<dbReference type="EMBL" id="JALJOR010000016">
    <property type="protein sequence ID" value="KAK9805178.1"/>
    <property type="molecule type" value="Genomic_DNA"/>
</dbReference>
<dbReference type="AlphaFoldDB" id="A0AAW1PAT7"/>
<dbReference type="InterPro" id="IPR052578">
    <property type="entry name" value="PI_Transfer_CRAL-TRIO"/>
</dbReference>
<dbReference type="InterPro" id="IPR010920">
    <property type="entry name" value="LSM_dom_sf"/>
</dbReference>
<dbReference type="SMART" id="SM00516">
    <property type="entry name" value="SEC14"/>
    <property type="match status" value="1"/>
</dbReference>
<dbReference type="PANTHER" id="PTHR45824:SF6">
    <property type="entry name" value="F16L1.9 PROTEIN"/>
    <property type="match status" value="1"/>
</dbReference>
<dbReference type="InterPro" id="IPR036273">
    <property type="entry name" value="CRAL/TRIO_N_dom_sf"/>
</dbReference>
<dbReference type="PROSITE" id="PS50191">
    <property type="entry name" value="CRAL_TRIO"/>
    <property type="match status" value="1"/>
</dbReference>
<dbReference type="InterPro" id="IPR011074">
    <property type="entry name" value="CRAL/TRIO_N_dom"/>
</dbReference>
<dbReference type="CDD" id="cd00170">
    <property type="entry name" value="SEC14"/>
    <property type="match status" value="1"/>
</dbReference>
<dbReference type="SUPFAM" id="SSF46938">
    <property type="entry name" value="CRAL/TRIO N-terminal domain"/>
    <property type="match status" value="1"/>
</dbReference>
<dbReference type="CDD" id="cd06168">
    <property type="entry name" value="LSMD1"/>
    <property type="match status" value="1"/>
</dbReference>
<dbReference type="SUPFAM" id="SSF52087">
    <property type="entry name" value="CRAL/TRIO domain"/>
    <property type="match status" value="1"/>
</dbReference>
<evidence type="ECO:0000313" key="4">
    <source>
        <dbReference type="Proteomes" id="UP001489004"/>
    </source>
</evidence>
<feature type="compositionally biased region" description="Polar residues" evidence="1">
    <location>
        <begin position="33"/>
        <end position="45"/>
    </location>
</feature>
<feature type="compositionally biased region" description="Polar residues" evidence="1">
    <location>
        <begin position="15"/>
        <end position="24"/>
    </location>
</feature>
<gene>
    <name evidence="3" type="ORF">WJX72_003803</name>
</gene>
<dbReference type="InterPro" id="IPR034110">
    <property type="entry name" value="LSMD1_Sm"/>
</dbReference>
<dbReference type="Gene3D" id="1.10.8.20">
    <property type="entry name" value="N-terminal domain of phosphatidylinositol transfer protein sec14p"/>
    <property type="match status" value="1"/>
</dbReference>
<dbReference type="Gene3D" id="2.30.30.100">
    <property type="match status" value="1"/>
</dbReference>
<dbReference type="Gene3D" id="3.40.525.10">
    <property type="entry name" value="CRAL-TRIO lipid binding domain"/>
    <property type="match status" value="1"/>
</dbReference>
<dbReference type="SMART" id="SM01100">
    <property type="entry name" value="CRAL_TRIO_N"/>
    <property type="match status" value="1"/>
</dbReference>
<dbReference type="Proteomes" id="UP001489004">
    <property type="component" value="Unassembled WGS sequence"/>
</dbReference>
<sequence>MDPCSTHAEERLVSTHCSADTKTGSLDARQSDHPSGTPSGTTPQVHNRDSDPVNSEPLVVQQARKLLHKRLKVCVKDGRELIGEFQCLDKQGNLILGNTFQQIRDPNSLPGQPPEERHMGQVLVPAAHRVSCELEDQQAVADLRDAVTDTLAGSAALRYWCTDHILKCFLQARNWNLSNATKMLRATLEWRQSYQPHAITWDDIREEARTKRQFILEPRDKEGRLVIVMRRRLQTSTDWAMGIKFLVYHLEVACRLADEEGTGKLTWLVDFEGSTRANSPPMKVALQTIHLMQNHYPERMGLALCYHAPLFFSCMWKAVRPFMDTVTINKAVCPFMDTITINKVCFAPDFKAGRQLLAEKLGL</sequence>
<keyword evidence="4" id="KW-1185">Reference proteome</keyword>